<reference evidence="3" key="1">
    <citation type="journal article" date="2019" name="Int. J. Syst. Evol. Microbiol.">
        <title>The Global Catalogue of Microorganisms (GCM) 10K type strain sequencing project: providing services to taxonomists for standard genome sequencing and annotation.</title>
        <authorList>
            <consortium name="The Broad Institute Genomics Platform"/>
            <consortium name="The Broad Institute Genome Sequencing Center for Infectious Disease"/>
            <person name="Wu L."/>
            <person name="Ma J."/>
        </authorList>
    </citation>
    <scope>NUCLEOTIDE SEQUENCE [LARGE SCALE GENOMIC DNA]</scope>
    <source>
        <strain evidence="3">JCM 31921</strain>
    </source>
</reference>
<feature type="transmembrane region" description="Helical" evidence="1">
    <location>
        <begin position="125"/>
        <end position="148"/>
    </location>
</feature>
<evidence type="ECO:0000313" key="3">
    <source>
        <dbReference type="Proteomes" id="UP001501410"/>
    </source>
</evidence>
<dbReference type="Proteomes" id="UP001501410">
    <property type="component" value="Unassembled WGS sequence"/>
</dbReference>
<name>A0ABP8MCB5_9BACT</name>
<proteinExistence type="predicted"/>
<comment type="caution">
    <text evidence="2">The sequence shown here is derived from an EMBL/GenBank/DDBJ whole genome shotgun (WGS) entry which is preliminary data.</text>
</comment>
<protein>
    <recommendedName>
        <fullName evidence="4">O-Antigen ligase</fullName>
    </recommendedName>
</protein>
<evidence type="ECO:0000313" key="2">
    <source>
        <dbReference type="EMBL" id="GAA4448262.1"/>
    </source>
</evidence>
<gene>
    <name evidence="2" type="ORF">GCM10023092_00500</name>
</gene>
<keyword evidence="1" id="KW-0812">Transmembrane</keyword>
<evidence type="ECO:0008006" key="4">
    <source>
        <dbReference type="Google" id="ProtNLM"/>
    </source>
</evidence>
<feature type="transmembrane region" description="Helical" evidence="1">
    <location>
        <begin position="168"/>
        <end position="192"/>
    </location>
</feature>
<feature type="transmembrane region" description="Helical" evidence="1">
    <location>
        <begin position="492"/>
        <end position="521"/>
    </location>
</feature>
<keyword evidence="1" id="KW-1133">Transmembrane helix</keyword>
<dbReference type="EMBL" id="BAABEZ010000001">
    <property type="protein sequence ID" value="GAA4448262.1"/>
    <property type="molecule type" value="Genomic_DNA"/>
</dbReference>
<sequence length="542" mass="61674">MSNANKIKQVLTGWYRQLDVPLLLLLCTITYSSLLVKFAGLVLAFVLRPDFRFKAGKGRLPLFYPAMIVIGLIYCLTHYNTLTQNYTLAALLSMLFWMVSFLTAHQLMLSVERSGSARAANTITFFLLLNAAVSLAAIGAIMLETHTINPFMYAGMNYHYHVSTGDHILGIFRDVSTTNSCIMLLGFVFFFFRGKYGYSILSLLIVLITTSNINNILLLVLCAGMLLFARTRLTRTLVFCFLSMILFFLVKVTPNNLRYTLEKFHATALIGDLPTENSELGIQHADEEAENNTTAARYDSELARENNIFREITIKEALYREKKKMEDISADSEFIRQQQASFRHNLVFSEKIYGDSLRSCTDNPSLQHKPGKWIAFDQTARYWTQNFSHFLIGAGPGNFSSKVAFKASGFGIFGNYPSRYQRITPTFKDNHLKVLTYFFIQPPDKHSVMNTPFSVYNQLAGEYGLAGLLAFVFLYVGYFLRRYSRLSYGKLLIPVVLLMLATDYWFEQLSVVVIFELLLFIDMKKNETDSSTVKKFAPSHDA</sequence>
<feature type="transmembrane region" description="Helical" evidence="1">
    <location>
        <begin position="59"/>
        <end position="79"/>
    </location>
</feature>
<keyword evidence="3" id="KW-1185">Reference proteome</keyword>
<organism evidence="2 3">
    <name type="scientific">Rurimicrobium arvi</name>
    <dbReference type="NCBI Taxonomy" id="2049916"/>
    <lineage>
        <taxon>Bacteria</taxon>
        <taxon>Pseudomonadati</taxon>
        <taxon>Bacteroidota</taxon>
        <taxon>Chitinophagia</taxon>
        <taxon>Chitinophagales</taxon>
        <taxon>Chitinophagaceae</taxon>
        <taxon>Rurimicrobium</taxon>
    </lineage>
</organism>
<feature type="transmembrane region" description="Helical" evidence="1">
    <location>
        <begin position="463"/>
        <end position="480"/>
    </location>
</feature>
<evidence type="ECO:0000256" key="1">
    <source>
        <dbReference type="SAM" id="Phobius"/>
    </source>
</evidence>
<dbReference type="RefSeq" id="WP_344821488.1">
    <property type="nucleotide sequence ID" value="NZ_BAABEZ010000001.1"/>
</dbReference>
<feature type="transmembrane region" description="Helical" evidence="1">
    <location>
        <begin position="204"/>
        <end position="227"/>
    </location>
</feature>
<accession>A0ABP8MCB5</accession>
<feature type="transmembrane region" description="Helical" evidence="1">
    <location>
        <begin position="85"/>
        <end position="104"/>
    </location>
</feature>
<feature type="transmembrane region" description="Helical" evidence="1">
    <location>
        <begin position="233"/>
        <end position="250"/>
    </location>
</feature>
<keyword evidence="1" id="KW-0472">Membrane</keyword>
<feature type="transmembrane region" description="Helical" evidence="1">
    <location>
        <begin position="20"/>
        <end position="47"/>
    </location>
</feature>